<proteinExistence type="predicted"/>
<dbReference type="AlphaFoldDB" id="A0A246R9Y3"/>
<evidence type="ECO:0000313" key="1">
    <source>
        <dbReference type="EMBL" id="OWU97461.1"/>
    </source>
</evidence>
<name>A0A246R9Y3_9ACTN</name>
<protein>
    <recommendedName>
        <fullName evidence="3">EVE domain-containing protein</fullName>
    </recommendedName>
</protein>
<evidence type="ECO:0008006" key="3">
    <source>
        <dbReference type="Google" id="ProtNLM"/>
    </source>
</evidence>
<dbReference type="Proteomes" id="UP000197174">
    <property type="component" value="Unassembled WGS sequence"/>
</dbReference>
<sequence>MPDGRADGRRVTHDDLGAWLIKGNADLVDLAGRFARDPRVTGWCVRPGYRARLMRAGQPVVFWASGSRGRLPYGVWGIGRLTGEPVPGGEPGAPWTVPLDLTVLPGPRRLHRDRLRADPRLAGLEVFRQPQAANPSYLTRAQFTALADHLPGAADVGSGATSAPAAW</sequence>
<keyword evidence="2" id="KW-1185">Reference proteome</keyword>
<reference evidence="1 2" key="1">
    <citation type="submission" date="2017-03" db="EMBL/GenBank/DDBJ databases">
        <title>Whole genome sequence of Micromonospora wenchangensis, isolated from mangrove soil.</title>
        <authorList>
            <person name="Yang H."/>
        </authorList>
    </citation>
    <scope>NUCLEOTIDE SEQUENCE [LARGE SCALE GENOMIC DNA]</scope>
    <source>
        <strain evidence="1 2">CCTCC AA 2012002</strain>
    </source>
</reference>
<organism evidence="1 2">
    <name type="scientific">Micromonospora wenchangensis</name>
    <dbReference type="NCBI Taxonomy" id="1185415"/>
    <lineage>
        <taxon>Bacteria</taxon>
        <taxon>Bacillati</taxon>
        <taxon>Actinomycetota</taxon>
        <taxon>Actinomycetes</taxon>
        <taxon>Micromonosporales</taxon>
        <taxon>Micromonosporaceae</taxon>
        <taxon>Micromonospora</taxon>
    </lineage>
</organism>
<comment type="caution">
    <text evidence="1">The sequence shown here is derived from an EMBL/GenBank/DDBJ whole genome shotgun (WGS) entry which is preliminary data.</text>
</comment>
<dbReference type="EMBL" id="MZMV01000101">
    <property type="protein sequence ID" value="OWU97461.1"/>
    <property type="molecule type" value="Genomic_DNA"/>
</dbReference>
<accession>A0A246R9Y3</accession>
<evidence type="ECO:0000313" key="2">
    <source>
        <dbReference type="Proteomes" id="UP000197174"/>
    </source>
</evidence>
<dbReference type="SUPFAM" id="SSF88697">
    <property type="entry name" value="PUA domain-like"/>
    <property type="match status" value="1"/>
</dbReference>
<dbReference type="InterPro" id="IPR015947">
    <property type="entry name" value="PUA-like_sf"/>
</dbReference>
<gene>
    <name evidence="1" type="ORF">B5D80_31485</name>
</gene>
<dbReference type="RefSeq" id="WP_169733132.1">
    <property type="nucleotide sequence ID" value="NZ_MZMV01000101.1"/>
</dbReference>